<keyword evidence="2" id="KW-1185">Reference proteome</keyword>
<dbReference type="RefSeq" id="WP_253061657.1">
    <property type="nucleotide sequence ID" value="NZ_JAMXWM010000010.1"/>
</dbReference>
<organism evidence="1 2">
    <name type="scientific">Sporolactobacillus shoreicorticis</name>
    <dbReference type="NCBI Taxonomy" id="1923877"/>
    <lineage>
        <taxon>Bacteria</taxon>
        <taxon>Bacillati</taxon>
        <taxon>Bacillota</taxon>
        <taxon>Bacilli</taxon>
        <taxon>Bacillales</taxon>
        <taxon>Sporolactobacillaceae</taxon>
        <taxon>Sporolactobacillus</taxon>
    </lineage>
</organism>
<gene>
    <name evidence="1" type="ORF">ACFSUE_20465</name>
</gene>
<reference evidence="2" key="1">
    <citation type="journal article" date="2019" name="Int. J. Syst. Evol. Microbiol.">
        <title>The Global Catalogue of Microorganisms (GCM) 10K type strain sequencing project: providing services to taxonomists for standard genome sequencing and annotation.</title>
        <authorList>
            <consortium name="The Broad Institute Genomics Platform"/>
            <consortium name="The Broad Institute Genome Sequencing Center for Infectious Disease"/>
            <person name="Wu L."/>
            <person name="Ma J."/>
        </authorList>
    </citation>
    <scope>NUCLEOTIDE SEQUENCE [LARGE SCALE GENOMIC DNA]</scope>
    <source>
        <strain evidence="2">TISTR 2466</strain>
    </source>
</reference>
<accession>A0ABW5S990</accession>
<evidence type="ECO:0000313" key="1">
    <source>
        <dbReference type="EMBL" id="MFD2695985.1"/>
    </source>
</evidence>
<protein>
    <submittedName>
        <fullName evidence="1">Uncharacterized protein</fullName>
    </submittedName>
</protein>
<proteinExistence type="predicted"/>
<name>A0ABW5S990_9BACL</name>
<dbReference type="Proteomes" id="UP001597399">
    <property type="component" value="Unassembled WGS sequence"/>
</dbReference>
<comment type="caution">
    <text evidence="1">The sequence shown here is derived from an EMBL/GenBank/DDBJ whole genome shotgun (WGS) entry which is preliminary data.</text>
</comment>
<dbReference type="EMBL" id="JBHUMQ010000057">
    <property type="protein sequence ID" value="MFD2695985.1"/>
    <property type="molecule type" value="Genomic_DNA"/>
</dbReference>
<evidence type="ECO:0000313" key="2">
    <source>
        <dbReference type="Proteomes" id="UP001597399"/>
    </source>
</evidence>
<sequence length="310" mass="35606">MMEIYSTQTLFCCTLPLQRMKEDSDPKEMCKNRLKQSLSLLSLLLNHLAKSAQTTDDFKSYLKNFSQIMGYKGGKVSSQISWSPDEFILLLIMMRAYTWKRYSEMKKSLASYLKDEKAIPSAKTIQNNREWLRNALDVIFALFHNDWHKSIDLSELLMINESANDKADEMLQTIHDEIQQSRILESDAESVHAQILMRCAYPELLNMAPESTAEKLSNQFGTLVEELVKVYGNAQMTMAANETIKKLQMAIDEIQLTYQIDPVYTKEFWGHLDDPVGRAVKKSKGSQKSFTEIIRTNLFSELGIIDQSTV</sequence>